<feature type="compositionally biased region" description="Basic residues" evidence="1">
    <location>
        <begin position="369"/>
        <end position="391"/>
    </location>
</feature>
<evidence type="ECO:0000313" key="2">
    <source>
        <dbReference type="EMBL" id="QHU06133.1"/>
    </source>
</evidence>
<dbReference type="EMBL" id="MN740430">
    <property type="protein sequence ID" value="QHU06133.1"/>
    <property type="molecule type" value="Genomic_DNA"/>
</dbReference>
<feature type="region of interest" description="Disordered" evidence="1">
    <location>
        <begin position="368"/>
        <end position="391"/>
    </location>
</feature>
<proteinExistence type="predicted"/>
<dbReference type="AlphaFoldDB" id="A0A6C0JL98"/>
<organism evidence="2">
    <name type="scientific">viral metagenome</name>
    <dbReference type="NCBI Taxonomy" id="1070528"/>
    <lineage>
        <taxon>unclassified sequences</taxon>
        <taxon>metagenomes</taxon>
        <taxon>organismal metagenomes</taxon>
    </lineage>
</organism>
<accession>A0A6C0JL98</accession>
<name>A0A6C0JL98_9ZZZZ</name>
<feature type="compositionally biased region" description="Pro residues" evidence="1">
    <location>
        <begin position="18"/>
        <end position="48"/>
    </location>
</feature>
<evidence type="ECO:0000256" key="1">
    <source>
        <dbReference type="SAM" id="MobiDB-lite"/>
    </source>
</evidence>
<reference evidence="2" key="1">
    <citation type="journal article" date="2020" name="Nature">
        <title>Giant virus diversity and host interactions through global metagenomics.</title>
        <authorList>
            <person name="Schulz F."/>
            <person name="Roux S."/>
            <person name="Paez-Espino D."/>
            <person name="Jungbluth S."/>
            <person name="Walsh D.A."/>
            <person name="Denef V.J."/>
            <person name="McMahon K.D."/>
            <person name="Konstantinidis K.T."/>
            <person name="Eloe-Fadrosh E.A."/>
            <person name="Kyrpides N.C."/>
            <person name="Woyke T."/>
        </authorList>
    </citation>
    <scope>NUCLEOTIDE SEQUENCE</scope>
    <source>
        <strain evidence="2">GVMAG-M-3300027747-57</strain>
    </source>
</reference>
<sequence length="391" mass="44336">MSFFRTTAPKISNSYRPRPFPPPSGRPFPPPPPPSGRPFPPPPPPSGRPFPHRRIISPSSLDEDENKVEVIDIKLYSYSDPQDGDIVKIKVEKEENIGLAEVINENYQKINKYDNPESTIQGIISNNPSLSGTTFIKNYNKKPETKKTKFSSFIGQRTKVSEAIANLKEYKDNKLQKDQNNLQLAKKLLEALQSKVQSDSSVLNTTLDLIGDFEYDVGIFMDATDAYDIVNGKKLSKNEEQKLNNERIIQIETIQNDIKGHLQVLKTKIAEDTQTTNKVSSGDKQIETIQKLLTTEFDENFKLKDKNGNPIEKNYRQYINNIEKLTNKLTNPATGLLTGKGFTGFFNKKEMSNEEIIKAITSLSFIGGKTRKQKKSKTHKMGKKHHKSRKH</sequence>
<dbReference type="SUPFAM" id="SSF101447">
    <property type="entry name" value="Formin homology 2 domain (FH2 domain)"/>
    <property type="match status" value="1"/>
</dbReference>
<feature type="region of interest" description="Disordered" evidence="1">
    <location>
        <begin position="1"/>
        <end position="63"/>
    </location>
</feature>
<protein>
    <submittedName>
        <fullName evidence="2">Uncharacterized protein</fullName>
    </submittedName>
</protein>